<dbReference type="GO" id="GO:0006790">
    <property type="term" value="P:sulfur compound metabolic process"/>
    <property type="evidence" value="ECO:0007669"/>
    <property type="project" value="TreeGrafter"/>
</dbReference>
<evidence type="ECO:0000259" key="4">
    <source>
        <dbReference type="PROSITE" id="PS51084"/>
    </source>
</evidence>
<dbReference type="AlphaFoldDB" id="A0A1F6X893"/>
<evidence type="ECO:0000313" key="5">
    <source>
        <dbReference type="EMBL" id="OGI90245.1"/>
    </source>
</evidence>
<name>A0A1F6X893_9BACT</name>
<accession>A0A1F6X893</accession>
<feature type="active site" description="Tele-AMP-histidine intermediate" evidence="1">
    <location>
        <position position="99"/>
    </location>
</feature>
<gene>
    <name evidence="5" type="ORF">A2911_02020</name>
</gene>
<organism evidence="5 6">
    <name type="scientific">Candidatus Nomurabacteria bacterium RIFCSPLOWO2_01_FULL_40_15</name>
    <dbReference type="NCBI Taxonomy" id="1801772"/>
    <lineage>
        <taxon>Bacteria</taxon>
        <taxon>Candidatus Nomuraibacteriota</taxon>
    </lineage>
</organism>
<dbReference type="GO" id="GO:0047627">
    <property type="term" value="F:adenylylsulfatase activity"/>
    <property type="evidence" value="ECO:0007669"/>
    <property type="project" value="TreeGrafter"/>
</dbReference>
<dbReference type="InterPro" id="IPR011146">
    <property type="entry name" value="HIT-like"/>
</dbReference>
<dbReference type="Gene3D" id="3.30.428.10">
    <property type="entry name" value="HIT-like"/>
    <property type="match status" value="1"/>
</dbReference>
<evidence type="ECO:0000256" key="3">
    <source>
        <dbReference type="PROSITE-ProRule" id="PRU00464"/>
    </source>
</evidence>
<protein>
    <submittedName>
        <fullName evidence="5">HIT family hydrolase</fullName>
    </submittedName>
</protein>
<dbReference type="CDD" id="cd01277">
    <property type="entry name" value="HINT_subgroup"/>
    <property type="match status" value="1"/>
</dbReference>
<feature type="domain" description="HIT" evidence="4">
    <location>
        <begin position="5"/>
        <end position="112"/>
    </location>
</feature>
<dbReference type="PANTHER" id="PTHR47670:SF1">
    <property type="entry name" value="ADENYLYLSULFATASE HINT3"/>
    <property type="match status" value="1"/>
</dbReference>
<sequence length="136" mass="15287">MQDCIFCKIVKGEMPASMVYEDARILAFLDIAPVNIGHSLVIPKKHFVNIFDTPEDILYSMTKVAKKLSQSFKNGLNADGVNVTMNNDIAAGQIIFHSHIHVIPRFTNDGFGTWHGKRPYKEGEMREVAKKIIQAL</sequence>
<dbReference type="PROSITE" id="PS51084">
    <property type="entry name" value="HIT_2"/>
    <property type="match status" value="1"/>
</dbReference>
<dbReference type="InterPro" id="IPR036265">
    <property type="entry name" value="HIT-like_sf"/>
</dbReference>
<dbReference type="InterPro" id="IPR001310">
    <property type="entry name" value="Histidine_triad_HIT"/>
</dbReference>
<dbReference type="PRINTS" id="PR00332">
    <property type="entry name" value="HISTRIAD"/>
</dbReference>
<evidence type="ECO:0000256" key="2">
    <source>
        <dbReference type="PIRSR" id="PIRSR601310-3"/>
    </source>
</evidence>
<dbReference type="PROSITE" id="PS00892">
    <property type="entry name" value="HIT_1"/>
    <property type="match status" value="1"/>
</dbReference>
<dbReference type="Pfam" id="PF01230">
    <property type="entry name" value="HIT"/>
    <property type="match status" value="1"/>
</dbReference>
<dbReference type="InterPro" id="IPR039384">
    <property type="entry name" value="HINT"/>
</dbReference>
<dbReference type="Proteomes" id="UP000176814">
    <property type="component" value="Unassembled WGS sequence"/>
</dbReference>
<reference evidence="5 6" key="1">
    <citation type="journal article" date="2016" name="Nat. Commun.">
        <title>Thousands of microbial genomes shed light on interconnected biogeochemical processes in an aquifer system.</title>
        <authorList>
            <person name="Anantharaman K."/>
            <person name="Brown C.T."/>
            <person name="Hug L.A."/>
            <person name="Sharon I."/>
            <person name="Castelle C.J."/>
            <person name="Probst A.J."/>
            <person name="Thomas B.C."/>
            <person name="Singh A."/>
            <person name="Wilkins M.J."/>
            <person name="Karaoz U."/>
            <person name="Brodie E.L."/>
            <person name="Williams K.H."/>
            <person name="Hubbard S.S."/>
            <person name="Banfield J.F."/>
        </authorList>
    </citation>
    <scope>NUCLEOTIDE SEQUENCE [LARGE SCALE GENOMIC DNA]</scope>
</reference>
<evidence type="ECO:0000313" key="6">
    <source>
        <dbReference type="Proteomes" id="UP000176814"/>
    </source>
</evidence>
<dbReference type="SUPFAM" id="SSF54197">
    <property type="entry name" value="HIT-like"/>
    <property type="match status" value="1"/>
</dbReference>
<dbReference type="GO" id="GO:0009150">
    <property type="term" value="P:purine ribonucleotide metabolic process"/>
    <property type="evidence" value="ECO:0007669"/>
    <property type="project" value="TreeGrafter"/>
</dbReference>
<dbReference type="PANTHER" id="PTHR47670">
    <property type="entry name" value="ADENYLYLSULFATASE HINT3"/>
    <property type="match status" value="1"/>
</dbReference>
<proteinExistence type="predicted"/>
<evidence type="ECO:0000256" key="1">
    <source>
        <dbReference type="PIRSR" id="PIRSR601310-1"/>
    </source>
</evidence>
<dbReference type="InterPro" id="IPR019808">
    <property type="entry name" value="Histidine_triad_CS"/>
</dbReference>
<comment type="caution">
    <text evidence="5">The sequence shown here is derived from an EMBL/GenBank/DDBJ whole genome shotgun (WGS) entry which is preliminary data.</text>
</comment>
<feature type="short sequence motif" description="Histidine triad motif" evidence="2 3">
    <location>
        <begin position="97"/>
        <end position="101"/>
    </location>
</feature>
<dbReference type="EMBL" id="MFUW01000019">
    <property type="protein sequence ID" value="OGI90245.1"/>
    <property type="molecule type" value="Genomic_DNA"/>
</dbReference>
<keyword evidence="5" id="KW-0378">Hydrolase</keyword>